<evidence type="ECO:0000313" key="14">
    <source>
        <dbReference type="EMBL" id="EEQ49257.1"/>
    </source>
</evidence>
<dbReference type="PANTHER" id="PTHR30485:SF0">
    <property type="entry name" value="NI_FE-HYDROGENASE 1 B-TYPE CYTOCHROME SUBUNIT-RELATED"/>
    <property type="match status" value="1"/>
</dbReference>
<evidence type="ECO:0000256" key="12">
    <source>
        <dbReference type="SAM" id="Phobius"/>
    </source>
</evidence>
<evidence type="ECO:0000256" key="1">
    <source>
        <dbReference type="ARBA" id="ARBA00004651"/>
    </source>
</evidence>
<dbReference type="InterPro" id="IPR016174">
    <property type="entry name" value="Di-haem_cyt_TM"/>
</dbReference>
<evidence type="ECO:0000313" key="15">
    <source>
        <dbReference type="Proteomes" id="UP000005309"/>
    </source>
</evidence>
<sequence>MKQEVRKEYYLFSPFLRIFHWLMVIAIIVLFITGFLITKPPAMLYAEPDASPLLMNVTRNVHFIAAFAFCAGFIGRVYGFIINRGDRLFPHFWEKQYYTDTMEVAQHYMLIKATHKPFLRNPLARGSYAGLYVLVAIEVLTGFAMYYMTEPSAIGGTLFGWVNRVLGGEMISHYVHHYAAWAIILFAIGHFYMVIRAEFMEGEAEVSSMFAGSKLLRHTPADVNDVE</sequence>
<keyword evidence="10" id="KW-0408">Iron</keyword>
<evidence type="ECO:0000256" key="3">
    <source>
        <dbReference type="ARBA" id="ARBA00022448"/>
    </source>
</evidence>
<evidence type="ECO:0000256" key="6">
    <source>
        <dbReference type="ARBA" id="ARBA00022692"/>
    </source>
</evidence>
<proteinExistence type="inferred from homology"/>
<keyword evidence="3" id="KW-0813">Transport</keyword>
<feature type="transmembrane region" description="Helical" evidence="12">
    <location>
        <begin position="21"/>
        <end position="41"/>
    </location>
</feature>
<comment type="similarity">
    <text evidence="2">Belongs to the HupC/HyaC/HydC family.</text>
</comment>
<dbReference type="NCBIfam" id="TIGR02125">
    <property type="entry name" value="CytB-hydogenase"/>
    <property type="match status" value="1"/>
</dbReference>
<keyword evidence="6 12" id="KW-0812">Transmembrane</keyword>
<protein>
    <submittedName>
        <fullName evidence="14">Ni/Fe-hydrogenase, b-type cytochrome subunit</fullName>
    </submittedName>
</protein>
<dbReference type="HOGENOM" id="CLU_075520_0_1_9"/>
<dbReference type="GO" id="GO:0022904">
    <property type="term" value="P:respiratory electron transport chain"/>
    <property type="evidence" value="ECO:0007669"/>
    <property type="project" value="InterPro"/>
</dbReference>
<dbReference type="OrthoDB" id="197262at2"/>
<dbReference type="Gene3D" id="1.20.950.20">
    <property type="entry name" value="Transmembrane di-heme cytochromes, Chain C"/>
    <property type="match status" value="1"/>
</dbReference>
<dbReference type="RefSeq" id="WP_006690836.1">
    <property type="nucleotide sequence ID" value="NZ_GG694007.1"/>
</dbReference>
<dbReference type="GO" id="GO:0009055">
    <property type="term" value="F:electron transfer activity"/>
    <property type="evidence" value="ECO:0007669"/>
    <property type="project" value="InterPro"/>
</dbReference>
<keyword evidence="8" id="KW-0249">Electron transport</keyword>
<dbReference type="EMBL" id="ACLA01000006">
    <property type="protein sequence ID" value="EEQ49257.1"/>
    <property type="molecule type" value="Genomic_DNA"/>
</dbReference>
<feature type="transmembrane region" description="Helical" evidence="12">
    <location>
        <begin position="178"/>
        <end position="195"/>
    </location>
</feature>
<feature type="domain" description="Cytochrome b561 bacterial/Ni-hydrogenase" evidence="13">
    <location>
        <begin position="12"/>
        <end position="212"/>
    </location>
</feature>
<gene>
    <name evidence="14" type="primary">cybH</name>
    <name evidence="14" type="ORF">HMPREF0908_0573</name>
</gene>
<evidence type="ECO:0000256" key="8">
    <source>
        <dbReference type="ARBA" id="ARBA00022982"/>
    </source>
</evidence>
<keyword evidence="15" id="KW-1185">Reference proteome</keyword>
<comment type="caution">
    <text evidence="14">The sequence shown here is derived from an EMBL/GenBank/DDBJ whole genome shotgun (WGS) entry which is preliminary data.</text>
</comment>
<evidence type="ECO:0000256" key="4">
    <source>
        <dbReference type="ARBA" id="ARBA00022475"/>
    </source>
</evidence>
<evidence type="ECO:0000256" key="10">
    <source>
        <dbReference type="ARBA" id="ARBA00023004"/>
    </source>
</evidence>
<evidence type="ECO:0000256" key="2">
    <source>
        <dbReference type="ARBA" id="ARBA00008622"/>
    </source>
</evidence>
<dbReference type="SUPFAM" id="SSF81342">
    <property type="entry name" value="Transmembrane di-heme cytochromes"/>
    <property type="match status" value="1"/>
</dbReference>
<name>C4V1X0_9FIRM</name>
<evidence type="ECO:0000256" key="9">
    <source>
        <dbReference type="ARBA" id="ARBA00022989"/>
    </source>
</evidence>
<dbReference type="InterPro" id="IPR000516">
    <property type="entry name" value="Ni-dep_Hydgase_cyt-B"/>
</dbReference>
<evidence type="ECO:0000256" key="7">
    <source>
        <dbReference type="ARBA" id="ARBA00022723"/>
    </source>
</evidence>
<dbReference type="InterPro" id="IPR051542">
    <property type="entry name" value="Hydrogenase_cytochrome"/>
</dbReference>
<accession>C4V1X0</accession>
<dbReference type="STRING" id="638302.HMPREF0908_0573"/>
<reference evidence="14 15" key="1">
    <citation type="submission" date="2009-04" db="EMBL/GenBank/DDBJ databases">
        <authorList>
            <person name="Qin X."/>
            <person name="Bachman B."/>
            <person name="Battles P."/>
            <person name="Bell A."/>
            <person name="Bess C."/>
            <person name="Bickham C."/>
            <person name="Chaboub L."/>
            <person name="Chen D."/>
            <person name="Coyle M."/>
            <person name="Deiros D.R."/>
            <person name="Dinh H."/>
            <person name="Forbes L."/>
            <person name="Fowler G."/>
            <person name="Francisco L."/>
            <person name="Fu Q."/>
            <person name="Gubbala S."/>
            <person name="Hale W."/>
            <person name="Han Y."/>
            <person name="Hemphill L."/>
            <person name="Highlander S.K."/>
            <person name="Hirani K."/>
            <person name="Hogues M."/>
            <person name="Jackson L."/>
            <person name="Jakkamsetti A."/>
            <person name="Javaid M."/>
            <person name="Jiang H."/>
            <person name="Korchina V."/>
            <person name="Kovar C."/>
            <person name="Lara F."/>
            <person name="Lee S."/>
            <person name="Mata R."/>
            <person name="Mathew T."/>
            <person name="Moen C."/>
            <person name="Morales K."/>
            <person name="Munidasa M."/>
            <person name="Nazareth L."/>
            <person name="Ngo R."/>
            <person name="Nguyen L."/>
            <person name="Okwuonu G."/>
            <person name="Ongeri F."/>
            <person name="Patil S."/>
            <person name="Petrosino J."/>
            <person name="Pham C."/>
            <person name="Pham P."/>
            <person name="Pu L.-L."/>
            <person name="Puazo M."/>
            <person name="Raj R."/>
            <person name="Reid J."/>
            <person name="Rouhana J."/>
            <person name="Saada N."/>
            <person name="Shang Y."/>
            <person name="Simmons D."/>
            <person name="Thornton R."/>
            <person name="Warren J."/>
            <person name="Weissenberger G."/>
            <person name="Zhang J."/>
            <person name="Zhang L."/>
            <person name="Zhou C."/>
            <person name="Zhu D."/>
            <person name="Muzny D."/>
            <person name="Worley K."/>
            <person name="Gibbs R."/>
        </authorList>
    </citation>
    <scope>NUCLEOTIDE SEQUENCE [LARGE SCALE GENOMIC DNA]</scope>
    <source>
        <strain evidence="14 15">ATCC 43531</strain>
    </source>
</reference>
<dbReference type="PANTHER" id="PTHR30485">
    <property type="entry name" value="NI/FE-HYDROGENASE 1 B-TYPE CYTOCHROME SUBUNIT"/>
    <property type="match status" value="1"/>
</dbReference>
<feature type="transmembrane region" description="Helical" evidence="12">
    <location>
        <begin position="61"/>
        <end position="81"/>
    </location>
</feature>
<keyword evidence="11 12" id="KW-0472">Membrane</keyword>
<dbReference type="AlphaFoldDB" id="C4V1X0"/>
<dbReference type="GO" id="GO:0005886">
    <property type="term" value="C:plasma membrane"/>
    <property type="evidence" value="ECO:0007669"/>
    <property type="project" value="UniProtKB-SubCell"/>
</dbReference>
<evidence type="ECO:0000259" key="13">
    <source>
        <dbReference type="Pfam" id="PF01292"/>
    </source>
</evidence>
<dbReference type="GO" id="GO:0020037">
    <property type="term" value="F:heme binding"/>
    <property type="evidence" value="ECO:0007669"/>
    <property type="project" value="TreeGrafter"/>
</dbReference>
<feature type="transmembrane region" description="Helical" evidence="12">
    <location>
        <begin position="129"/>
        <end position="148"/>
    </location>
</feature>
<keyword evidence="4" id="KW-1003">Cell membrane</keyword>
<keyword evidence="7" id="KW-0479">Metal-binding</keyword>
<comment type="subcellular location">
    <subcellularLocation>
        <location evidence="1">Cell membrane</location>
        <topology evidence="1">Multi-pass membrane protein</topology>
    </subcellularLocation>
</comment>
<dbReference type="eggNOG" id="COG1969">
    <property type="taxonomic scope" value="Bacteria"/>
</dbReference>
<evidence type="ECO:0000256" key="5">
    <source>
        <dbReference type="ARBA" id="ARBA00022617"/>
    </source>
</evidence>
<dbReference type="InterPro" id="IPR011577">
    <property type="entry name" value="Cyt_b561_bac/Ni-Hgenase"/>
</dbReference>
<dbReference type="Pfam" id="PF01292">
    <property type="entry name" value="Ni_hydr_CYTB"/>
    <property type="match status" value="1"/>
</dbReference>
<keyword evidence="5" id="KW-0349">Heme</keyword>
<dbReference type="GO" id="GO:0005506">
    <property type="term" value="F:iron ion binding"/>
    <property type="evidence" value="ECO:0007669"/>
    <property type="project" value="InterPro"/>
</dbReference>
<organism evidence="14 15">
    <name type="scientific">Selenomonas flueggei ATCC 43531</name>
    <dbReference type="NCBI Taxonomy" id="638302"/>
    <lineage>
        <taxon>Bacteria</taxon>
        <taxon>Bacillati</taxon>
        <taxon>Bacillota</taxon>
        <taxon>Negativicutes</taxon>
        <taxon>Selenomonadales</taxon>
        <taxon>Selenomonadaceae</taxon>
        <taxon>Selenomonas</taxon>
    </lineage>
</organism>
<dbReference type="PRINTS" id="PR00161">
    <property type="entry name" value="NIHGNASECYTB"/>
</dbReference>
<dbReference type="PROSITE" id="PS00882">
    <property type="entry name" value="NI_HGENASE_CYTB_1"/>
    <property type="match status" value="1"/>
</dbReference>
<keyword evidence="9 12" id="KW-1133">Transmembrane helix</keyword>
<evidence type="ECO:0000256" key="11">
    <source>
        <dbReference type="ARBA" id="ARBA00023136"/>
    </source>
</evidence>
<dbReference type="Proteomes" id="UP000005309">
    <property type="component" value="Unassembled WGS sequence"/>
</dbReference>